<dbReference type="PANTHER" id="PTHR43071">
    <property type="entry name" value="2-AMINO-4-HYDROXY-6-HYDROXYMETHYLDIHYDROPTERIDINE PYROPHOSPHOKINASE"/>
    <property type="match status" value="1"/>
</dbReference>
<evidence type="ECO:0000256" key="5">
    <source>
        <dbReference type="ARBA" id="ARBA00022679"/>
    </source>
</evidence>
<evidence type="ECO:0000256" key="11">
    <source>
        <dbReference type="ARBA" id="ARBA00029766"/>
    </source>
</evidence>
<evidence type="ECO:0000256" key="10">
    <source>
        <dbReference type="ARBA" id="ARBA00029409"/>
    </source>
</evidence>
<comment type="caution">
    <text evidence="14">The sequence shown here is derived from an EMBL/GenBank/DDBJ whole genome shotgun (WGS) entry which is preliminary data.</text>
</comment>
<reference evidence="14 15" key="1">
    <citation type="submission" date="2013-04" db="EMBL/GenBank/DDBJ databases">
        <title>The Genome Sequence of Bacteroides massiliensis DSM 17679.</title>
        <authorList>
            <consortium name="The Broad Institute Genomics Platform"/>
            <person name="Earl A."/>
            <person name="Ward D."/>
            <person name="Feldgarden M."/>
            <person name="Gevers D."/>
            <person name="Martens E."/>
            <person name="Fenner L."/>
            <person name="Roux V."/>
            <person name="Mallet M.N."/>
            <person name="Raoult D."/>
            <person name="Walker B."/>
            <person name="Young S."/>
            <person name="Zeng Q."/>
            <person name="Gargeya S."/>
            <person name="Fitzgerald M."/>
            <person name="Haas B."/>
            <person name="Abouelleil A."/>
            <person name="Allen A.W."/>
            <person name="Alvarado L."/>
            <person name="Arachchi H.M."/>
            <person name="Berlin A.M."/>
            <person name="Chapman S.B."/>
            <person name="Gainer-Dewar J."/>
            <person name="Goldberg J."/>
            <person name="Griggs A."/>
            <person name="Gujja S."/>
            <person name="Hansen M."/>
            <person name="Howarth C."/>
            <person name="Imamovic A."/>
            <person name="Ireland A."/>
            <person name="Larimer J."/>
            <person name="McCowan C."/>
            <person name="Murphy C."/>
            <person name="Pearson M."/>
            <person name="Poon T.W."/>
            <person name="Priest M."/>
            <person name="Roberts A."/>
            <person name="Saif S."/>
            <person name="Shea T."/>
            <person name="Sisk P."/>
            <person name="Sykes S."/>
            <person name="Wortman J."/>
            <person name="Nusbaum C."/>
            <person name="Birren B."/>
        </authorList>
    </citation>
    <scope>NUCLEOTIDE SEQUENCE [LARGE SCALE GENOMIC DNA]</scope>
    <source>
        <strain evidence="15">B84634 / Timone 84634 / DSM 17679 / JCM 13223</strain>
    </source>
</reference>
<dbReference type="InterPro" id="IPR000550">
    <property type="entry name" value="Hppk"/>
</dbReference>
<keyword evidence="15" id="KW-1185">Reference proteome</keyword>
<proteinExistence type="inferred from homology"/>
<evidence type="ECO:0000256" key="3">
    <source>
        <dbReference type="ARBA" id="ARBA00013253"/>
    </source>
</evidence>
<keyword evidence="5" id="KW-0808">Transferase</keyword>
<dbReference type="UniPathway" id="UPA00077">
    <property type="reaction ID" value="UER00155"/>
</dbReference>
<dbReference type="eggNOG" id="COG0801">
    <property type="taxonomic scope" value="Bacteria"/>
</dbReference>
<evidence type="ECO:0000256" key="7">
    <source>
        <dbReference type="ARBA" id="ARBA00022777"/>
    </source>
</evidence>
<name>U6RI38_9BACT</name>
<evidence type="ECO:0000256" key="8">
    <source>
        <dbReference type="ARBA" id="ARBA00022840"/>
    </source>
</evidence>
<evidence type="ECO:0000259" key="13">
    <source>
        <dbReference type="Pfam" id="PF01288"/>
    </source>
</evidence>
<protein>
    <recommendedName>
        <fullName evidence="4">2-amino-4-hydroxy-6-hydroxymethyldihydropteridine pyrophosphokinase</fullName>
        <ecNumber evidence="3">2.7.6.3</ecNumber>
    </recommendedName>
    <alternativeName>
        <fullName evidence="11">6-hydroxymethyl-7,8-dihydropterin pyrophosphokinase</fullName>
    </alternativeName>
    <alternativeName>
        <fullName evidence="12">7,8-dihydro-6-hydroxymethylpterin-pyrophosphokinase</fullName>
    </alternativeName>
</protein>
<dbReference type="RefSeq" id="WP_005938817.1">
    <property type="nucleotide sequence ID" value="NZ_KB890386.1"/>
</dbReference>
<dbReference type="EC" id="2.7.6.3" evidence="3"/>
<dbReference type="OrthoDB" id="1122272at2"/>
<comment type="similarity">
    <text evidence="2">Belongs to the HPPK family.</text>
</comment>
<evidence type="ECO:0000313" key="15">
    <source>
        <dbReference type="Proteomes" id="UP000017831"/>
    </source>
</evidence>
<evidence type="ECO:0000256" key="9">
    <source>
        <dbReference type="ARBA" id="ARBA00022909"/>
    </source>
</evidence>
<dbReference type="GO" id="GO:0046654">
    <property type="term" value="P:tetrahydrofolate biosynthetic process"/>
    <property type="evidence" value="ECO:0007669"/>
    <property type="project" value="UniProtKB-UniPathway"/>
</dbReference>
<dbReference type="GO" id="GO:0016301">
    <property type="term" value="F:kinase activity"/>
    <property type="evidence" value="ECO:0007669"/>
    <property type="project" value="UniProtKB-KW"/>
</dbReference>
<dbReference type="HOGENOM" id="CLU_097916_4_0_10"/>
<comment type="function">
    <text evidence="10">Catalyzes the transfer of pyrophosphate from adenosine triphosphate (ATP) to 6-hydroxymethyl-7,8-dihydropterin, an enzymatic step in folate biosynthesis pathway.</text>
</comment>
<dbReference type="Gene3D" id="3.30.70.560">
    <property type="entry name" value="7,8-Dihydro-6-hydroxymethylpterin-pyrophosphokinase HPPK"/>
    <property type="match status" value="1"/>
</dbReference>
<keyword evidence="8" id="KW-0067">ATP-binding</keyword>
<keyword evidence="6" id="KW-0547">Nucleotide-binding</keyword>
<keyword evidence="7 14" id="KW-0418">Kinase</keyword>
<comment type="pathway">
    <text evidence="1">Cofactor biosynthesis; tetrahydrofolate biosynthesis; 2-amino-4-hydroxy-6-hydroxymethyl-7,8-dihydropteridine diphosphate from 7,8-dihydroneopterin triphosphate: step 4/4.</text>
</comment>
<dbReference type="GO" id="GO:0005524">
    <property type="term" value="F:ATP binding"/>
    <property type="evidence" value="ECO:0007669"/>
    <property type="project" value="UniProtKB-KW"/>
</dbReference>
<feature type="domain" description="7,8-dihydro-6-hydroxymethylpterin-pyrophosphokinase" evidence="13">
    <location>
        <begin position="8"/>
        <end position="116"/>
    </location>
</feature>
<dbReference type="STRING" id="1121098.HMPREF1534_01359"/>
<organism evidence="14 15">
    <name type="scientific">Phocaeicola massiliensis B84634 = Timone 84634 = DSM 17679 = JCM 13223</name>
    <dbReference type="NCBI Taxonomy" id="1121098"/>
    <lineage>
        <taxon>Bacteria</taxon>
        <taxon>Pseudomonadati</taxon>
        <taxon>Bacteroidota</taxon>
        <taxon>Bacteroidia</taxon>
        <taxon>Bacteroidales</taxon>
        <taxon>Bacteroidaceae</taxon>
        <taxon>Phocaeicola</taxon>
    </lineage>
</organism>
<dbReference type="PANTHER" id="PTHR43071:SF1">
    <property type="entry name" value="2-AMINO-4-HYDROXY-6-HYDROXYMETHYLDIHYDROPTERIDINE PYROPHOSPHOKINASE"/>
    <property type="match status" value="1"/>
</dbReference>
<dbReference type="SUPFAM" id="SSF55083">
    <property type="entry name" value="6-hydroxymethyl-7,8-dihydropterin pyrophosphokinase, HPPK"/>
    <property type="match status" value="1"/>
</dbReference>
<evidence type="ECO:0000256" key="2">
    <source>
        <dbReference type="ARBA" id="ARBA00005810"/>
    </source>
</evidence>
<dbReference type="GO" id="GO:0046656">
    <property type="term" value="P:folic acid biosynthetic process"/>
    <property type="evidence" value="ECO:0007669"/>
    <property type="project" value="UniProtKB-KW"/>
</dbReference>
<dbReference type="GeneID" id="60062639"/>
<evidence type="ECO:0000256" key="6">
    <source>
        <dbReference type="ARBA" id="ARBA00022741"/>
    </source>
</evidence>
<keyword evidence="9" id="KW-0289">Folate biosynthesis</keyword>
<evidence type="ECO:0000256" key="4">
    <source>
        <dbReference type="ARBA" id="ARBA00016218"/>
    </source>
</evidence>
<dbReference type="AlphaFoldDB" id="U6RI38"/>
<accession>U6RI38</accession>
<dbReference type="InterPro" id="IPR035907">
    <property type="entry name" value="Hppk_sf"/>
</dbReference>
<dbReference type="Proteomes" id="UP000017831">
    <property type="component" value="Unassembled WGS sequence"/>
</dbReference>
<gene>
    <name evidence="14" type="ORF">HMPREF1534_01359</name>
</gene>
<evidence type="ECO:0000256" key="12">
    <source>
        <dbReference type="ARBA" id="ARBA00033413"/>
    </source>
</evidence>
<dbReference type="Pfam" id="PF01288">
    <property type="entry name" value="HPPK"/>
    <property type="match status" value="1"/>
</dbReference>
<dbReference type="EMBL" id="AQHY01000017">
    <property type="protein sequence ID" value="EOA55727.1"/>
    <property type="molecule type" value="Genomic_DNA"/>
</dbReference>
<evidence type="ECO:0000256" key="1">
    <source>
        <dbReference type="ARBA" id="ARBA00005051"/>
    </source>
</evidence>
<dbReference type="GO" id="GO:0003848">
    <property type="term" value="F:2-amino-4-hydroxy-6-hydroxymethyldihydropteridine diphosphokinase activity"/>
    <property type="evidence" value="ECO:0007669"/>
    <property type="project" value="UniProtKB-EC"/>
</dbReference>
<sequence length="123" mass="13976">MNEHHCLLCMGSNTNRFTQLSDARKVLSEAFPDIHFGELMETQAIGSGFHSPFSNQLARFTTTLSSESVHNLFKELERHSGRLPGDKAQGIVKLDIDLLTFDNKVLKPEDMKREYIRRGISLL</sequence>
<dbReference type="PATRIC" id="fig|1121098.3.peg.1379"/>
<evidence type="ECO:0000313" key="14">
    <source>
        <dbReference type="EMBL" id="EOA55727.1"/>
    </source>
</evidence>